<name>D9X719_STRVT</name>
<feature type="domain" description="Calpain catalytic" evidence="7">
    <location>
        <begin position="279"/>
        <end position="521"/>
    </location>
</feature>
<proteinExistence type="inferred from homology"/>
<feature type="active site" evidence="5">
    <location>
        <position position="518"/>
    </location>
</feature>
<keyword evidence="2 5" id="KW-0645">Protease</keyword>
<feature type="compositionally biased region" description="Low complexity" evidence="6">
    <location>
        <begin position="1"/>
        <end position="13"/>
    </location>
</feature>
<keyword evidence="4 5" id="KW-0788">Thiol protease</keyword>
<evidence type="ECO:0000256" key="6">
    <source>
        <dbReference type="SAM" id="MobiDB-lite"/>
    </source>
</evidence>
<gene>
    <name evidence="8" type="ORF">SSQG_04604</name>
</gene>
<feature type="active site" evidence="5">
    <location>
        <position position="334"/>
    </location>
</feature>
<dbReference type="eggNOG" id="COG4842">
    <property type="taxonomic scope" value="Bacteria"/>
</dbReference>
<evidence type="ECO:0000256" key="5">
    <source>
        <dbReference type="PROSITE-ProRule" id="PRU00239"/>
    </source>
</evidence>
<evidence type="ECO:0000256" key="2">
    <source>
        <dbReference type="ARBA" id="ARBA00022670"/>
    </source>
</evidence>
<feature type="compositionally biased region" description="Gly residues" evidence="6">
    <location>
        <begin position="36"/>
        <end position="51"/>
    </location>
</feature>
<evidence type="ECO:0000259" key="7">
    <source>
        <dbReference type="PROSITE" id="PS50203"/>
    </source>
</evidence>
<dbReference type="InterPro" id="IPR001300">
    <property type="entry name" value="Peptidase_C2_calpain_cat"/>
</dbReference>
<evidence type="ECO:0000313" key="9">
    <source>
        <dbReference type="Proteomes" id="UP000004184"/>
    </source>
</evidence>
<evidence type="ECO:0000313" key="8">
    <source>
        <dbReference type="EMBL" id="EFL34086.1"/>
    </source>
</evidence>
<dbReference type="Pfam" id="PF00648">
    <property type="entry name" value="Peptidase_C2"/>
    <property type="match status" value="1"/>
</dbReference>
<dbReference type="PROSITE" id="PS00139">
    <property type="entry name" value="THIOL_PROTEASE_CYS"/>
    <property type="match status" value="1"/>
</dbReference>
<dbReference type="EMBL" id="GG657757">
    <property type="protein sequence ID" value="EFL34086.1"/>
    <property type="molecule type" value="Genomic_DNA"/>
</dbReference>
<dbReference type="STRING" id="591159.SSQG_04604"/>
<evidence type="ECO:0000256" key="1">
    <source>
        <dbReference type="ARBA" id="ARBA00007623"/>
    </source>
</evidence>
<dbReference type="SUPFAM" id="SSF54001">
    <property type="entry name" value="Cysteine proteinases"/>
    <property type="match status" value="1"/>
</dbReference>
<dbReference type="InterPro" id="IPR022684">
    <property type="entry name" value="Calpain_cysteine_protease"/>
</dbReference>
<feature type="region of interest" description="Disordered" evidence="6">
    <location>
        <begin position="1"/>
        <end position="52"/>
    </location>
</feature>
<dbReference type="PROSITE" id="PS50203">
    <property type="entry name" value="CALPAIN_CAT"/>
    <property type="match status" value="1"/>
</dbReference>
<comment type="similarity">
    <text evidence="1">Belongs to the peptidase C2 family.</text>
</comment>
<keyword evidence="9" id="KW-1185">Reference proteome</keyword>
<dbReference type="GO" id="GO:0004198">
    <property type="term" value="F:calcium-dependent cysteine-type endopeptidase activity"/>
    <property type="evidence" value="ECO:0007669"/>
    <property type="project" value="InterPro"/>
</dbReference>
<dbReference type="Proteomes" id="UP000004184">
    <property type="component" value="Unassembled WGS sequence"/>
</dbReference>
<dbReference type="AlphaFoldDB" id="D9X719"/>
<keyword evidence="3 5" id="KW-0378">Hydrolase</keyword>
<reference evidence="9" key="1">
    <citation type="submission" date="2009-02" db="EMBL/GenBank/DDBJ databases">
        <title>Annotation of Streptomyces viridochromogenes strain DSM 40736.</title>
        <authorList>
            <consortium name="The Broad Institute Genome Sequencing Platform"/>
            <consortium name="Broad Institute Microbial Sequencing Center"/>
            <person name="Fischbach M."/>
            <person name="Godfrey P."/>
            <person name="Ward D."/>
            <person name="Young S."/>
            <person name="Zeng Q."/>
            <person name="Koehrsen M."/>
            <person name="Alvarado L."/>
            <person name="Berlin A.M."/>
            <person name="Bochicchio J."/>
            <person name="Borenstein D."/>
            <person name="Chapman S.B."/>
            <person name="Chen Z."/>
            <person name="Engels R."/>
            <person name="Freedman E."/>
            <person name="Gellesch M."/>
            <person name="Goldberg J."/>
            <person name="Griggs A."/>
            <person name="Gujja S."/>
            <person name="Heilman E.R."/>
            <person name="Heiman D.I."/>
            <person name="Hepburn T.A."/>
            <person name="Howarth C."/>
            <person name="Jen D."/>
            <person name="Larson L."/>
            <person name="Lewis B."/>
            <person name="Mehta T."/>
            <person name="Park D."/>
            <person name="Pearson M."/>
            <person name="Richards J."/>
            <person name="Roberts A."/>
            <person name="Saif S."/>
            <person name="Shea T.D."/>
            <person name="Shenoy N."/>
            <person name="Sisk P."/>
            <person name="Stolte C."/>
            <person name="Sykes S.N."/>
            <person name="Thomson T."/>
            <person name="Walk T."/>
            <person name="White J."/>
            <person name="Yandava C."/>
            <person name="Straight P."/>
            <person name="Clardy J."/>
            <person name="Hung D."/>
            <person name="Kolter R."/>
            <person name="Mekalanos J."/>
            <person name="Walker S."/>
            <person name="Walsh C.T."/>
            <person name="Wieland-Brown L.C."/>
            <person name="Haas B."/>
            <person name="Nusbaum C."/>
            <person name="Birren B."/>
        </authorList>
    </citation>
    <scope>NUCLEOTIDE SEQUENCE [LARGE SCALE GENOMIC DNA]</scope>
    <source>
        <strain evidence="9">DSM 40736 / JCM 4977 / BCRC 1201 / Tue 494</strain>
    </source>
</reference>
<dbReference type="PANTHER" id="PTHR10183">
    <property type="entry name" value="CALPAIN"/>
    <property type="match status" value="1"/>
</dbReference>
<dbReference type="HOGENOM" id="CLU_547360_0_0_11"/>
<sequence length="548" mass="59192">MHRQTAAATAHAQQHGHRTARRRHPLGEPGRRAGPAGRGEGQGQGGGGGQLMGFRGFDAAKLTTLASHLDTLAQNSGKLHSQLAAVLTTAQQNLPSGQNASRNPDLQDLVGDVVPMPSFFRRPRLPGSLGGELGDMQSSMKRRIKQLEGLQELAKQGYPVTASSVFLDEKAPDSKKIDDAVRHLHELKGKGFGTDGNRDDLEQISGELDGLTAAELDSFMTKASSKDLAFYNQLLTNTDDSAWNPFDDNGLPEDKRRDTLSLMLSKVSPENLPKFTAAFPGVQPTFTNTDAYEAGGNSQNGQTNNGIHWAPPPDPLFQDGVSADDVNQRQFGDCWYVASLAGLAQKDPAFVQEGIKQNPNGTVSVRVWDKAGNYHWVTMTADLPSDQNGDPIGTYGNGESWPAYYEKAFAMVYSDDGDDERGYGGIEGDDPKKSAPYLTGREGEDLTTGGFLGIGEHEDKSLESLKEAFGSGKVVTVSTPADEEVDKNHPAEWGNAYHSNHAYYVRGFTDDGKVILGNPWGVSGYPPITVSQEQFNQYFEGAEAFDAP</sequence>
<feature type="active site" evidence="5">
    <location>
        <position position="501"/>
    </location>
</feature>
<protein>
    <submittedName>
        <fullName evidence="8">Predicted protein</fullName>
    </submittedName>
</protein>
<dbReference type="InterPro" id="IPR038765">
    <property type="entry name" value="Papain-like_cys_pep_sf"/>
</dbReference>
<dbReference type="GO" id="GO:0006508">
    <property type="term" value="P:proteolysis"/>
    <property type="evidence" value="ECO:0007669"/>
    <property type="project" value="UniProtKB-KW"/>
</dbReference>
<dbReference type="InterPro" id="IPR000169">
    <property type="entry name" value="Pept_cys_AS"/>
</dbReference>
<feature type="compositionally biased region" description="Basic residues" evidence="6">
    <location>
        <begin position="14"/>
        <end position="24"/>
    </location>
</feature>
<evidence type="ECO:0000256" key="4">
    <source>
        <dbReference type="ARBA" id="ARBA00022807"/>
    </source>
</evidence>
<organism evidence="8 9">
    <name type="scientific">Streptomyces viridochromogenes (strain DSM 40736 / JCM 4977 / BCRC 1201 / Tue 494)</name>
    <dbReference type="NCBI Taxonomy" id="591159"/>
    <lineage>
        <taxon>Bacteria</taxon>
        <taxon>Bacillati</taxon>
        <taxon>Actinomycetota</taxon>
        <taxon>Actinomycetes</taxon>
        <taxon>Kitasatosporales</taxon>
        <taxon>Streptomycetaceae</taxon>
        <taxon>Streptomyces</taxon>
    </lineage>
</organism>
<dbReference type="SMART" id="SM00230">
    <property type="entry name" value="CysPc"/>
    <property type="match status" value="1"/>
</dbReference>
<dbReference type="PANTHER" id="PTHR10183:SF379">
    <property type="entry name" value="CALPAIN-5"/>
    <property type="match status" value="1"/>
</dbReference>
<accession>D9X719</accession>
<evidence type="ECO:0000256" key="3">
    <source>
        <dbReference type="ARBA" id="ARBA00022801"/>
    </source>
</evidence>